<protein>
    <submittedName>
        <fullName evidence="1">NEDD8-activating enzyme E1 regulatory subunit-like</fullName>
    </submittedName>
</protein>
<dbReference type="Proteomes" id="UP000327157">
    <property type="component" value="Chromosome 9"/>
</dbReference>
<reference evidence="1 2" key="3">
    <citation type="submission" date="2019-11" db="EMBL/GenBank/DDBJ databases">
        <title>A de novo genome assembly of a pear dwarfing rootstock.</title>
        <authorList>
            <person name="Wang F."/>
            <person name="Wang J."/>
            <person name="Li S."/>
            <person name="Zhang Y."/>
            <person name="Fang M."/>
            <person name="Ma L."/>
            <person name="Zhao Y."/>
            <person name="Jiang S."/>
        </authorList>
    </citation>
    <scope>NUCLEOTIDE SEQUENCE [LARGE SCALE GENOMIC DNA]</scope>
    <source>
        <strain evidence="1">S2</strain>
        <tissue evidence="1">Leaf</tissue>
    </source>
</reference>
<evidence type="ECO:0000313" key="1">
    <source>
        <dbReference type="EMBL" id="KAB2613577.1"/>
    </source>
</evidence>
<comment type="caution">
    <text evidence="1">The sequence shown here is derived from an EMBL/GenBank/DDBJ whole genome shotgun (WGS) entry which is preliminary data.</text>
</comment>
<evidence type="ECO:0000313" key="2">
    <source>
        <dbReference type="Proteomes" id="UP000327157"/>
    </source>
</evidence>
<reference evidence="2" key="2">
    <citation type="submission" date="2019-10" db="EMBL/GenBank/DDBJ databases">
        <title>A de novo genome assembly of a pear dwarfing rootstock.</title>
        <authorList>
            <person name="Wang F."/>
            <person name="Wang J."/>
            <person name="Li S."/>
            <person name="Zhang Y."/>
            <person name="Fang M."/>
            <person name="Ma L."/>
            <person name="Zhao Y."/>
            <person name="Jiang S."/>
        </authorList>
    </citation>
    <scope>NUCLEOTIDE SEQUENCE [LARGE SCALE GENOMIC DNA]</scope>
</reference>
<dbReference type="AlphaFoldDB" id="A0A5N5GEL8"/>
<accession>A0A5N5GEL8</accession>
<reference evidence="1 2" key="1">
    <citation type="submission" date="2019-09" db="EMBL/GenBank/DDBJ databases">
        <authorList>
            <person name="Ou C."/>
        </authorList>
    </citation>
    <scope>NUCLEOTIDE SEQUENCE [LARGE SCALE GENOMIC DNA]</scope>
    <source>
        <strain evidence="1">S2</strain>
        <tissue evidence="1">Leaf</tissue>
    </source>
</reference>
<dbReference type="EMBL" id="SMOL01000458">
    <property type="protein sequence ID" value="KAB2613577.1"/>
    <property type="molecule type" value="Genomic_DNA"/>
</dbReference>
<gene>
    <name evidence="1" type="ORF">D8674_035893</name>
</gene>
<organism evidence="1 2">
    <name type="scientific">Pyrus ussuriensis x Pyrus communis</name>
    <dbReference type="NCBI Taxonomy" id="2448454"/>
    <lineage>
        <taxon>Eukaryota</taxon>
        <taxon>Viridiplantae</taxon>
        <taxon>Streptophyta</taxon>
        <taxon>Embryophyta</taxon>
        <taxon>Tracheophyta</taxon>
        <taxon>Spermatophyta</taxon>
        <taxon>Magnoliopsida</taxon>
        <taxon>eudicotyledons</taxon>
        <taxon>Gunneridae</taxon>
        <taxon>Pentapetalae</taxon>
        <taxon>rosids</taxon>
        <taxon>fabids</taxon>
        <taxon>Rosales</taxon>
        <taxon>Rosaceae</taxon>
        <taxon>Amygdaloideae</taxon>
        <taxon>Maleae</taxon>
        <taxon>Pyrus</taxon>
    </lineage>
</organism>
<name>A0A5N5GEL8_9ROSA</name>
<dbReference type="OrthoDB" id="1708823at2759"/>
<sequence>MMSILLQDSSMPFQKDFATCISMQQHVLHTIRIIDSQNCSLSTPVCMPICGRPTLKNIVLGGVGSITMILMEVELGGLGNYFKS</sequence>
<keyword evidence="2" id="KW-1185">Reference proteome</keyword>
<proteinExistence type="predicted"/>